<dbReference type="EMBL" id="DSRU01000260">
    <property type="protein sequence ID" value="HFM99666.1"/>
    <property type="molecule type" value="Genomic_DNA"/>
</dbReference>
<evidence type="ECO:0000313" key="1">
    <source>
        <dbReference type="EMBL" id="HFM99666.1"/>
    </source>
</evidence>
<evidence type="ECO:0008006" key="2">
    <source>
        <dbReference type="Google" id="ProtNLM"/>
    </source>
</evidence>
<proteinExistence type="predicted"/>
<protein>
    <recommendedName>
        <fullName evidence="2">VCBS repeat-containing protein</fullName>
    </recommendedName>
</protein>
<dbReference type="SUPFAM" id="SSF55486">
    <property type="entry name" value="Metalloproteases ('zincins'), catalytic domain"/>
    <property type="match status" value="1"/>
</dbReference>
<gene>
    <name evidence="1" type="ORF">ENR64_18280</name>
</gene>
<sequence length="738" mass="79176">MLLDNSLAHSSDVCCSQPPASNSGLLALGSGNQLLGDHLLAGLFTSNLTGSASLSPISLGLDSFLGVEPPSSGAAAPPPALLADFNGDGWSDLPWYDAATDTTQIWLLNQTGFTGTLTLPALNRLGWQIQGIEDFNKDSKVDLLWHNPGTTESQVWLLDGGTLLTQVALPTIGSGYRLEATGDFSGAGTDLLWRNPFTGENKVWQVGADFAIAEFALPTIPGVNLSPRITGDFDKNGKTDILWRNNLTGQLTLWRMDGLTVVATEPVTDLSNLPTNPPGGGTPTIPEPVPVPVPISVFEPATPLPNGGTETPPVGTPTPTVTSILDWHLAAIADLDGNGTTELLFKQTNSDATLTVDDATFALLTRQFDTLGVNWQQVLQSPASTPAIPFELTNFSFDHQEGSTGTFQIRLTSAPLSPVNLVLDTGNFLVVDANGTLQDGTQLSLVFTPEDWNQPRTLSFIAEIDDAGSDRALSNWVSFTLYDSLTNTAMAQVVQDFGTVFNTNTPNLNEFNIDLDFRNDYTGFWTPERQAVARRAAADWSSLIANEWAGFTLNNRLNRLDSFGGRTVGFNSKRAVDDLLVFVNVASDSSPTEAALGGPDYEFGGWITSPDVMPRVGQLFVNPSVYSNYSNDVLYQAVSHELGHVLGLVGLNWQGYNLINRLDPSTSTFNGAYSTAVFGEPVPMQTQDGGDFAHPAARVPSIMSYGYLYTLPGPTKLDFAMLADSGYQIQGINYSVSM</sequence>
<reference evidence="1" key="1">
    <citation type="journal article" date="2020" name="mSystems">
        <title>Genome- and Community-Level Interaction Insights into Carbon Utilization and Element Cycling Functions of Hydrothermarchaeota in Hydrothermal Sediment.</title>
        <authorList>
            <person name="Zhou Z."/>
            <person name="Liu Y."/>
            <person name="Xu W."/>
            <person name="Pan J."/>
            <person name="Luo Z.H."/>
            <person name="Li M."/>
        </authorList>
    </citation>
    <scope>NUCLEOTIDE SEQUENCE [LARGE SCALE GENOMIC DNA]</scope>
    <source>
        <strain evidence="1">SpSt-418</strain>
    </source>
</reference>
<accession>A0A7C3KFP6</accession>
<dbReference type="AlphaFoldDB" id="A0A7C3KFP6"/>
<dbReference type="Gene3D" id="2.130.10.130">
    <property type="entry name" value="Integrin alpha, N-terminal"/>
    <property type="match status" value="1"/>
</dbReference>
<dbReference type="PANTHER" id="PTHR46580:SF2">
    <property type="entry name" value="MAM DOMAIN-CONTAINING PROTEIN"/>
    <property type="match status" value="1"/>
</dbReference>
<dbReference type="PANTHER" id="PTHR46580">
    <property type="entry name" value="SENSOR KINASE-RELATED"/>
    <property type="match status" value="1"/>
</dbReference>
<organism evidence="1">
    <name type="scientific">Oscillatoriales cyanobacterium SpSt-418</name>
    <dbReference type="NCBI Taxonomy" id="2282169"/>
    <lineage>
        <taxon>Bacteria</taxon>
        <taxon>Bacillati</taxon>
        <taxon>Cyanobacteriota</taxon>
        <taxon>Cyanophyceae</taxon>
        <taxon>Oscillatoriophycideae</taxon>
        <taxon>Oscillatoriales</taxon>
    </lineage>
</organism>
<dbReference type="GO" id="GO:0008237">
    <property type="term" value="F:metallopeptidase activity"/>
    <property type="evidence" value="ECO:0007669"/>
    <property type="project" value="InterPro"/>
</dbReference>
<dbReference type="InterPro" id="IPR028994">
    <property type="entry name" value="Integrin_alpha_N"/>
</dbReference>
<comment type="caution">
    <text evidence="1">The sequence shown here is derived from an EMBL/GenBank/DDBJ whole genome shotgun (WGS) entry which is preliminary data.</text>
</comment>
<name>A0A7C3KFP6_9CYAN</name>
<dbReference type="Gene3D" id="3.40.390.10">
    <property type="entry name" value="Collagenase (Catalytic Domain)"/>
    <property type="match status" value="1"/>
</dbReference>
<dbReference type="InterPro" id="IPR024079">
    <property type="entry name" value="MetalloPept_cat_dom_sf"/>
</dbReference>
<dbReference type="SUPFAM" id="SSF69318">
    <property type="entry name" value="Integrin alpha N-terminal domain"/>
    <property type="match status" value="1"/>
</dbReference>